<organism evidence="2 3">
    <name type="scientific">Anaerobutyricum hallii</name>
    <dbReference type="NCBI Taxonomy" id="39488"/>
    <lineage>
        <taxon>Bacteria</taxon>
        <taxon>Bacillati</taxon>
        <taxon>Bacillota</taxon>
        <taxon>Clostridia</taxon>
        <taxon>Lachnospirales</taxon>
        <taxon>Lachnospiraceae</taxon>
        <taxon>Anaerobutyricum</taxon>
    </lineage>
</organism>
<dbReference type="Proteomes" id="UP000217549">
    <property type="component" value="Chromosome I"/>
</dbReference>
<evidence type="ECO:0000256" key="1">
    <source>
        <dbReference type="SAM" id="Phobius"/>
    </source>
</evidence>
<proteinExistence type="predicted"/>
<dbReference type="EMBL" id="LT907978">
    <property type="protein sequence ID" value="SOB73646.1"/>
    <property type="molecule type" value="Genomic_DNA"/>
</dbReference>
<dbReference type="KEGG" id="ehl:EHLA_3098"/>
<gene>
    <name evidence="2" type="ORF">EHLA_3098</name>
</gene>
<keyword evidence="1" id="KW-0812">Transmembrane</keyword>
<feature type="transmembrane region" description="Helical" evidence="1">
    <location>
        <begin position="21"/>
        <end position="39"/>
    </location>
</feature>
<feature type="transmembrane region" description="Helical" evidence="1">
    <location>
        <begin position="59"/>
        <end position="76"/>
    </location>
</feature>
<keyword evidence="1" id="KW-0472">Membrane</keyword>
<protein>
    <recommendedName>
        <fullName evidence="4">Transporter</fullName>
    </recommendedName>
</protein>
<sequence length="129" mass="14916">MTEKLEKLKQGYTNLSEWLEHIMAAIVLIAIVIAIASLWEPFKEFLHTRTESGSFLEYMASVFDIVIGIEFFKLLCKPRKDTMLEVLMFVIARHMIIEHTTAVENLLSIIAISILIIVDRYFLKSKILN</sequence>
<reference evidence="3" key="1">
    <citation type="submission" date="2017-09" db="EMBL/GenBank/DDBJ databases">
        <authorList>
            <person name="Shetty A S."/>
        </authorList>
    </citation>
    <scope>NUCLEOTIDE SEQUENCE [LARGE SCALE GENOMIC DNA]</scope>
</reference>
<feature type="transmembrane region" description="Helical" evidence="1">
    <location>
        <begin position="106"/>
        <end position="123"/>
    </location>
</feature>
<evidence type="ECO:0000313" key="2">
    <source>
        <dbReference type="EMBL" id="SOB73646.1"/>
    </source>
</evidence>
<dbReference type="AlphaFoldDB" id="A0A285PWX1"/>
<keyword evidence="3" id="KW-1185">Reference proteome</keyword>
<dbReference type="RefSeq" id="WP_096241340.1">
    <property type="nucleotide sequence ID" value="NZ_LT907978.1"/>
</dbReference>
<evidence type="ECO:0008006" key="4">
    <source>
        <dbReference type="Google" id="ProtNLM"/>
    </source>
</evidence>
<dbReference type="STRING" id="39488.ERS852450_03254"/>
<evidence type="ECO:0000313" key="3">
    <source>
        <dbReference type="Proteomes" id="UP000217549"/>
    </source>
</evidence>
<name>A0A285PWX1_9FIRM</name>
<accession>A0A285PWX1</accession>
<keyword evidence="1" id="KW-1133">Transmembrane helix</keyword>